<dbReference type="AlphaFoldDB" id="A0A366HA01"/>
<accession>A0A366HA01</accession>
<sequence length="493" mass="55389">MKKLFLLTSALCSFALTVSAQKPDVVVILTDQWSPRYTSWDNPQVKTPHLDQIAKEGMIFDACYTTSPVCMPARVSLITGLYPHNHGHALWGNASGYYVRAETAPMFRDMQQAGYTTAQIGKLHWNSGPEWKREYPTPAEYHKALGLDVVKDIAGPPDNITDRGLYGKYLSGLGLLDGVAKDIRRRYVLWEFEPRASLASVEQYHDSFTTGQAVDFIKAQPKDKPLCLVVSLHSPHPPLDAPGEYATMYDPEKLTLPANVPESFKRESFNVDHATMKKLLANYLGKISLVDHCTGRLVTALKERGTWDNTLVAFTADHGEMMGAHGMLTKGRFYEESARVPLVVRWPAQVKPGRSKAPVQMMDVYPTLVEAAGGKTTPGRFARSLMPIATGKRERIRPVAISEIGDTPPLRIMVRDVRYKYWADESREYLYDLDADPLEMTDLSADPAHQGTMNRMREQLLLQLRSSQVNFAEGYKSKVKRVREEEASRQSPK</sequence>
<evidence type="ECO:0000313" key="4">
    <source>
        <dbReference type="EMBL" id="RBP38657.1"/>
    </source>
</evidence>
<protein>
    <submittedName>
        <fullName evidence="4">Arylsulfatase A-like enzyme</fullName>
    </submittedName>
</protein>
<dbReference type="PANTHER" id="PTHR42693:SF33">
    <property type="entry name" value="ARYLSULFATASE"/>
    <property type="match status" value="1"/>
</dbReference>
<name>A0A366HA01_9BACT</name>
<dbReference type="SUPFAM" id="SSF53649">
    <property type="entry name" value="Alkaline phosphatase-like"/>
    <property type="match status" value="1"/>
</dbReference>
<reference evidence="4 5" key="1">
    <citation type="submission" date="2018-06" db="EMBL/GenBank/DDBJ databases">
        <title>Genomic Encyclopedia of Type Strains, Phase IV (KMG-IV): sequencing the most valuable type-strain genomes for metagenomic binning, comparative biology and taxonomic classification.</title>
        <authorList>
            <person name="Goeker M."/>
        </authorList>
    </citation>
    <scope>NUCLEOTIDE SEQUENCE [LARGE SCALE GENOMIC DNA]</scope>
    <source>
        <strain evidence="4 5">DSM 25532</strain>
    </source>
</reference>
<gene>
    <name evidence="4" type="ORF">DES53_111177</name>
</gene>
<comment type="caution">
    <text evidence="4">The sequence shown here is derived from an EMBL/GenBank/DDBJ whole genome shotgun (WGS) entry which is preliminary data.</text>
</comment>
<keyword evidence="5" id="KW-1185">Reference proteome</keyword>
<feature type="signal peptide" evidence="2">
    <location>
        <begin position="1"/>
        <end position="20"/>
    </location>
</feature>
<dbReference type="Proteomes" id="UP000253426">
    <property type="component" value="Unassembled WGS sequence"/>
</dbReference>
<dbReference type="OrthoDB" id="9762324at2"/>
<evidence type="ECO:0000256" key="2">
    <source>
        <dbReference type="SAM" id="SignalP"/>
    </source>
</evidence>
<dbReference type="GO" id="GO:0004065">
    <property type="term" value="F:arylsulfatase activity"/>
    <property type="evidence" value="ECO:0007669"/>
    <property type="project" value="TreeGrafter"/>
</dbReference>
<feature type="chain" id="PRO_5016702917" evidence="2">
    <location>
        <begin position="21"/>
        <end position="493"/>
    </location>
</feature>
<dbReference type="InterPro" id="IPR000917">
    <property type="entry name" value="Sulfatase_N"/>
</dbReference>
<dbReference type="Pfam" id="PF00884">
    <property type="entry name" value="Sulfatase"/>
    <property type="match status" value="1"/>
</dbReference>
<dbReference type="PANTHER" id="PTHR42693">
    <property type="entry name" value="ARYLSULFATASE FAMILY MEMBER"/>
    <property type="match status" value="1"/>
</dbReference>
<keyword evidence="2" id="KW-0732">Signal</keyword>
<organism evidence="4 5">
    <name type="scientific">Roseimicrobium gellanilyticum</name>
    <dbReference type="NCBI Taxonomy" id="748857"/>
    <lineage>
        <taxon>Bacteria</taxon>
        <taxon>Pseudomonadati</taxon>
        <taxon>Verrucomicrobiota</taxon>
        <taxon>Verrucomicrobiia</taxon>
        <taxon>Verrucomicrobiales</taxon>
        <taxon>Verrucomicrobiaceae</taxon>
        <taxon>Roseimicrobium</taxon>
    </lineage>
</organism>
<evidence type="ECO:0000313" key="5">
    <source>
        <dbReference type="Proteomes" id="UP000253426"/>
    </source>
</evidence>
<feature type="domain" description="Sulfatase N-terminal" evidence="3">
    <location>
        <begin position="23"/>
        <end position="373"/>
    </location>
</feature>
<comment type="similarity">
    <text evidence="1">Belongs to the sulfatase family.</text>
</comment>
<dbReference type="EMBL" id="QNRR01000011">
    <property type="protein sequence ID" value="RBP38657.1"/>
    <property type="molecule type" value="Genomic_DNA"/>
</dbReference>
<proteinExistence type="inferred from homology"/>
<dbReference type="InterPro" id="IPR017850">
    <property type="entry name" value="Alkaline_phosphatase_core_sf"/>
</dbReference>
<dbReference type="InterPro" id="IPR050738">
    <property type="entry name" value="Sulfatase"/>
</dbReference>
<evidence type="ECO:0000256" key="1">
    <source>
        <dbReference type="ARBA" id="ARBA00008779"/>
    </source>
</evidence>
<dbReference type="RefSeq" id="WP_113961102.1">
    <property type="nucleotide sequence ID" value="NZ_QNRR01000011.1"/>
</dbReference>
<evidence type="ECO:0000259" key="3">
    <source>
        <dbReference type="Pfam" id="PF00884"/>
    </source>
</evidence>
<dbReference type="Gene3D" id="3.40.720.10">
    <property type="entry name" value="Alkaline Phosphatase, subunit A"/>
    <property type="match status" value="1"/>
</dbReference>